<dbReference type="GO" id="GO:0005634">
    <property type="term" value="C:nucleus"/>
    <property type="evidence" value="ECO:0007669"/>
    <property type="project" value="TreeGrafter"/>
</dbReference>
<comment type="caution">
    <text evidence="7">The sequence shown here is derived from an EMBL/GenBank/DDBJ whole genome shotgun (WGS) entry which is preliminary data.</text>
</comment>
<dbReference type="SUPFAM" id="SSF82199">
    <property type="entry name" value="SET domain"/>
    <property type="match status" value="1"/>
</dbReference>
<dbReference type="PROSITE" id="PS50280">
    <property type="entry name" value="SET"/>
    <property type="match status" value="1"/>
</dbReference>
<feature type="compositionally biased region" description="Basic and acidic residues" evidence="4">
    <location>
        <begin position="530"/>
        <end position="548"/>
    </location>
</feature>
<dbReference type="GO" id="GO:0010468">
    <property type="term" value="P:regulation of gene expression"/>
    <property type="evidence" value="ECO:0007669"/>
    <property type="project" value="TreeGrafter"/>
</dbReference>
<keyword evidence="2" id="KW-0804">Transcription</keyword>
<dbReference type="InterPro" id="IPR001214">
    <property type="entry name" value="SET_dom"/>
</dbReference>
<feature type="region of interest" description="Disordered" evidence="4">
    <location>
        <begin position="475"/>
        <end position="548"/>
    </location>
</feature>
<dbReference type="OrthoDB" id="6414306at2759"/>
<evidence type="ECO:0000256" key="2">
    <source>
        <dbReference type="ARBA" id="ARBA00023163"/>
    </source>
</evidence>
<dbReference type="Gene3D" id="3.30.160.60">
    <property type="entry name" value="Classic Zinc Finger"/>
    <property type="match status" value="2"/>
</dbReference>
<dbReference type="Gene3D" id="2.170.270.10">
    <property type="entry name" value="SET domain"/>
    <property type="match status" value="1"/>
</dbReference>
<dbReference type="Pfam" id="PF21549">
    <property type="entry name" value="PRDM2_PR"/>
    <property type="match status" value="1"/>
</dbReference>
<evidence type="ECO:0000259" key="5">
    <source>
        <dbReference type="PROSITE" id="PS50157"/>
    </source>
</evidence>
<dbReference type="PROSITE" id="PS50157">
    <property type="entry name" value="ZINC_FINGER_C2H2_2"/>
    <property type="match status" value="2"/>
</dbReference>
<sequence length="1411" mass="157123">MVTMSSSDPPEQAPPPHLVTPSCVELRPSAVAEGLLGAWCKERIEANKKFGPFAGEVMVEDTNGEVDYRYAWEVFDKKTGKLMHIINATTPEVGNWMRYVNCARFFEEQNIVSIQEGCEIFYEALKDIAPGEELLTWFDPQVTRRHRKRRRIGRSISSASDEIARQVVPSQSNPPISLGQSQEKVPQSDGKRKRKKKVVSDMLSLDDDDVIYASSGAHRNKIRTGTSSGLRRSASLPDGKIVSHKTLPPRTLCDKALSSTNNLLKPLMKSATSSQVEPQDKCFLSSHFKNSSTEKSSKKNTSEVASTSNQVNILTMNLTKSDISEEMSQNIVASNKARFRRSISEIVATITAKKQREFKMETFDGTTEDIHSNKGVSKSIAQTVAFSPKKQSHRLSIAGKADLEETSDFQFVFEIKNAHRECAEESKKIWVCDVCDLRYHHALSLKRHYLRNHINHKYLSKADIDLCKTTNSSADVEADADPDADDPENDESSTTGQVVEEAIADDKSDLQHNHTKAEVVEAPDSLSSDNTKELEIEDKRNKESNAQKETEMLQCTSETEPHRIPFSCQGVSGVEDAFRCFLCVQLFPSVERLKQHIQNDAHRYKGDKQFGCERCNQRFRFQHNYLHHLESHGPSGDELSCACHICGKKFLNEANMRKHLRFHSGRNFPCKYGCIDVVYPNVAELVKHLRTVHPDRPKKNTLINQNESSNDGSSISTPVPKAKKCKVSSKSTSDKNVNRKDEEFVSEAESLQAWIESRPPGWVETRGRKPRPGVVGVHCTFAKRSSLPMASARHHIIVDDYVPLQEQPEFGQVEDIDWSRYNFPPFFMLVDPVIPHPPAPPVISGTKIAFPSEERTSFYPTRAAVASENEASRRGSVESETTVASSAADGLLTSLSTPENSVFETFDHLRMEDEKEITEVSSASESISKTVGSDQACSSKSLLQNGHFEEEVASSDIKSRKMMKLMVSRDDDTCSCKNKRDETVDSCNCSLENVGQSTVQELVIEQNDNFSKNAGENRTMSMTDQHGREKTISNTDLEGNSLSLEDQQHSFLYTATSEESAVKPECLEHENISLLLEDEATFSSGIMPKEIMVKAIEEKHEESTSVCEVKLVMEEILRTVSDCCLSTPVSSFELPMSEKFSKRTEDTQAKADSDFSSQSRSDKTFVSCTDSEKNNSMFIKNRLKVSAVETSHCSDTTVALALVSEGSSDTCIKHKISGTSFSDSTDFPLSLAPSASGSSPKEVCDSQQKLNAANDSKHGLLKVMSLVMHNKSLEDKTDKTMLHCFETSMACVTKYKDLSPDIRIGDHDAGCVSPEESSNSIDNILVDKCKQAHLGLPDLSTYKVPLSTVQTKDFEVTPKNVQTSFREKSCAIEKQIGLEKALSLNKPSDFTLCNSPDNTNTAKISDNQMNF</sequence>
<dbReference type="PANTHER" id="PTHR16515">
    <property type="entry name" value="PR DOMAIN ZINC FINGER PROTEIN"/>
    <property type="match status" value="1"/>
</dbReference>
<keyword evidence="1" id="KW-0805">Transcription regulation</keyword>
<dbReference type="InterPro" id="IPR013087">
    <property type="entry name" value="Znf_C2H2_type"/>
</dbReference>
<feature type="compositionally biased region" description="Basic and acidic residues" evidence="4">
    <location>
        <begin position="1140"/>
        <end position="1153"/>
    </location>
</feature>
<feature type="domain" description="SET" evidence="6">
    <location>
        <begin position="22"/>
        <end position="139"/>
    </location>
</feature>
<feature type="compositionally biased region" description="Basic and acidic residues" evidence="4">
    <location>
        <begin position="732"/>
        <end position="741"/>
    </location>
</feature>
<feature type="domain" description="C2H2-type" evidence="5">
    <location>
        <begin position="610"/>
        <end position="632"/>
    </location>
</feature>
<dbReference type="Proteomes" id="UP000245119">
    <property type="component" value="Linkage Group LG2"/>
</dbReference>
<reference evidence="7 8" key="1">
    <citation type="submission" date="2018-04" db="EMBL/GenBank/DDBJ databases">
        <title>The genome of golden apple snail Pomacea canaliculata provides insight into stress tolerance and invasive adaptation.</title>
        <authorList>
            <person name="Liu C."/>
            <person name="Liu B."/>
            <person name="Ren Y."/>
            <person name="Zhang Y."/>
            <person name="Wang H."/>
            <person name="Li S."/>
            <person name="Jiang F."/>
            <person name="Yin L."/>
            <person name="Zhang G."/>
            <person name="Qian W."/>
            <person name="Fan W."/>
        </authorList>
    </citation>
    <scope>NUCLEOTIDE SEQUENCE [LARGE SCALE GENOMIC DNA]</scope>
    <source>
        <strain evidence="7">SZHN2017</strain>
        <tissue evidence="7">Muscle</tissue>
    </source>
</reference>
<evidence type="ECO:0000313" key="7">
    <source>
        <dbReference type="EMBL" id="PVD36782.1"/>
    </source>
</evidence>
<organism evidence="7 8">
    <name type="scientific">Pomacea canaliculata</name>
    <name type="common">Golden apple snail</name>
    <dbReference type="NCBI Taxonomy" id="400727"/>
    <lineage>
        <taxon>Eukaryota</taxon>
        <taxon>Metazoa</taxon>
        <taxon>Spiralia</taxon>
        <taxon>Lophotrochozoa</taxon>
        <taxon>Mollusca</taxon>
        <taxon>Gastropoda</taxon>
        <taxon>Caenogastropoda</taxon>
        <taxon>Architaenioglossa</taxon>
        <taxon>Ampullarioidea</taxon>
        <taxon>Ampullariidae</taxon>
        <taxon>Pomacea</taxon>
    </lineage>
</organism>
<dbReference type="SMART" id="SM00355">
    <property type="entry name" value="ZnF_C2H2"/>
    <property type="match status" value="5"/>
</dbReference>
<feature type="compositionally biased region" description="Basic and acidic residues" evidence="4">
    <location>
        <begin position="504"/>
        <end position="519"/>
    </location>
</feature>
<feature type="compositionally biased region" description="Acidic residues" evidence="4">
    <location>
        <begin position="476"/>
        <end position="491"/>
    </location>
</feature>
<feature type="region of interest" description="Disordered" evidence="4">
    <location>
        <begin position="696"/>
        <end position="741"/>
    </location>
</feature>
<evidence type="ECO:0000313" key="8">
    <source>
        <dbReference type="Proteomes" id="UP000245119"/>
    </source>
</evidence>
<evidence type="ECO:0000256" key="4">
    <source>
        <dbReference type="SAM" id="MobiDB-lite"/>
    </source>
</evidence>
<protein>
    <submittedName>
        <fullName evidence="7">Uncharacterized protein</fullName>
    </submittedName>
</protein>
<feature type="compositionally biased region" description="Polar residues" evidence="4">
    <location>
        <begin position="701"/>
        <end position="717"/>
    </location>
</feature>
<evidence type="ECO:0000256" key="1">
    <source>
        <dbReference type="ARBA" id="ARBA00023015"/>
    </source>
</evidence>
<feature type="region of interest" description="Disordered" evidence="4">
    <location>
        <begin position="287"/>
        <end position="307"/>
    </location>
</feature>
<evidence type="ECO:0000256" key="3">
    <source>
        <dbReference type="PROSITE-ProRule" id="PRU00042"/>
    </source>
</evidence>
<proteinExistence type="predicted"/>
<feature type="compositionally biased region" description="Polar residues" evidence="4">
    <location>
        <begin position="168"/>
        <end position="185"/>
    </location>
</feature>
<dbReference type="PANTHER" id="PTHR16515:SF37">
    <property type="entry name" value="PR DOMAIN ZINC FINGER PROTEIN 2"/>
    <property type="match status" value="1"/>
</dbReference>
<dbReference type="EMBL" id="PZQS01000002">
    <property type="protein sequence ID" value="PVD36782.1"/>
    <property type="molecule type" value="Genomic_DNA"/>
</dbReference>
<dbReference type="STRING" id="400727.A0A2T7PTN6"/>
<feature type="region of interest" description="Disordered" evidence="4">
    <location>
        <begin position="162"/>
        <end position="200"/>
    </location>
</feature>
<keyword evidence="3" id="KW-0863">Zinc-finger</keyword>
<dbReference type="SMART" id="SM00317">
    <property type="entry name" value="SET"/>
    <property type="match status" value="1"/>
</dbReference>
<evidence type="ECO:0000259" key="6">
    <source>
        <dbReference type="PROSITE" id="PS50280"/>
    </source>
</evidence>
<dbReference type="PROSITE" id="PS00028">
    <property type="entry name" value="ZINC_FINGER_C2H2_1"/>
    <property type="match status" value="4"/>
</dbReference>
<keyword evidence="8" id="KW-1185">Reference proteome</keyword>
<dbReference type="GO" id="GO:0008270">
    <property type="term" value="F:zinc ion binding"/>
    <property type="evidence" value="ECO:0007669"/>
    <property type="project" value="UniProtKB-KW"/>
</dbReference>
<feature type="region of interest" description="Disordered" evidence="4">
    <location>
        <begin position="1140"/>
        <end position="1161"/>
    </location>
</feature>
<dbReference type="InterPro" id="IPR050331">
    <property type="entry name" value="Zinc_finger"/>
</dbReference>
<name>A0A2T7PTN6_POMCA</name>
<gene>
    <name evidence="7" type="ORF">C0Q70_03772</name>
</gene>
<feature type="domain" description="C2H2-type" evidence="5">
    <location>
        <begin position="639"/>
        <end position="668"/>
    </location>
</feature>
<keyword evidence="3" id="KW-0479">Metal-binding</keyword>
<keyword evidence="3" id="KW-0862">Zinc</keyword>
<accession>A0A2T7PTN6</accession>
<dbReference type="InterPro" id="IPR046341">
    <property type="entry name" value="SET_dom_sf"/>
</dbReference>
<feature type="region of interest" description="Disordered" evidence="4">
    <location>
        <begin position="220"/>
        <end position="247"/>
    </location>
</feature>